<dbReference type="PROSITE" id="PS51463">
    <property type="entry name" value="P_GLUCOSE_ISOMERASE_3"/>
    <property type="match status" value="1"/>
</dbReference>
<keyword evidence="2" id="KW-1185">Reference proteome</keyword>
<dbReference type="AlphaFoldDB" id="A0A4S2GXZ0"/>
<dbReference type="GO" id="GO:0097367">
    <property type="term" value="F:carbohydrate derivative binding"/>
    <property type="evidence" value="ECO:0007669"/>
    <property type="project" value="InterPro"/>
</dbReference>
<gene>
    <name evidence="1" type="ORF">E5162_14545</name>
</gene>
<organism evidence="1 2">
    <name type="scientific">Marinicauda pacifica</name>
    <dbReference type="NCBI Taxonomy" id="1133559"/>
    <lineage>
        <taxon>Bacteria</taxon>
        <taxon>Pseudomonadati</taxon>
        <taxon>Pseudomonadota</taxon>
        <taxon>Alphaproteobacteria</taxon>
        <taxon>Maricaulales</taxon>
        <taxon>Maricaulaceae</taxon>
        <taxon>Marinicauda</taxon>
    </lineage>
</organism>
<dbReference type="GO" id="GO:0006096">
    <property type="term" value="P:glycolytic process"/>
    <property type="evidence" value="ECO:0007669"/>
    <property type="project" value="InterPro"/>
</dbReference>
<dbReference type="GO" id="GO:0004347">
    <property type="term" value="F:glucose-6-phosphate isomerase activity"/>
    <property type="evidence" value="ECO:0007669"/>
    <property type="project" value="InterPro"/>
</dbReference>
<dbReference type="SUPFAM" id="SSF53697">
    <property type="entry name" value="SIS domain"/>
    <property type="match status" value="1"/>
</dbReference>
<reference evidence="1 2" key="1">
    <citation type="journal article" date="2013" name="Int. J. Syst. Evol. Microbiol.">
        <title>Marinicauda pacifica gen. nov., sp. nov., a prosthecate alphaproteobacterium of the family Hyphomonadaceae isolated from deep seawater.</title>
        <authorList>
            <person name="Zhang X.Y."/>
            <person name="Li G.W."/>
            <person name="Wang C.S."/>
            <person name="Zhang Y.J."/>
            <person name="Xu X.W."/>
            <person name="Li H."/>
            <person name="Liu A."/>
            <person name="Liu C."/>
            <person name="Xie B.B."/>
            <person name="Qin Q.L."/>
            <person name="Xu Z."/>
            <person name="Chen X.L."/>
            <person name="Zhou B.C."/>
            <person name="Zhang Y.Z."/>
        </authorList>
    </citation>
    <scope>NUCLEOTIDE SEQUENCE [LARGE SCALE GENOMIC DNA]</scope>
    <source>
        <strain evidence="1 2">P-1 km-3</strain>
    </source>
</reference>
<dbReference type="InterPro" id="IPR046348">
    <property type="entry name" value="SIS_dom_sf"/>
</dbReference>
<dbReference type="GO" id="GO:0006094">
    <property type="term" value="P:gluconeogenesis"/>
    <property type="evidence" value="ECO:0007669"/>
    <property type="project" value="InterPro"/>
</dbReference>
<dbReference type="Proteomes" id="UP000305451">
    <property type="component" value="Unassembled WGS sequence"/>
</dbReference>
<evidence type="ECO:0008006" key="3">
    <source>
        <dbReference type="Google" id="ProtNLM"/>
    </source>
</evidence>
<evidence type="ECO:0000313" key="1">
    <source>
        <dbReference type="EMBL" id="TGY88027.1"/>
    </source>
</evidence>
<dbReference type="InterPro" id="IPR023096">
    <property type="entry name" value="G6P_Isomerase_C"/>
</dbReference>
<evidence type="ECO:0000313" key="2">
    <source>
        <dbReference type="Proteomes" id="UP000305451"/>
    </source>
</evidence>
<proteinExistence type="predicted"/>
<name>A0A4S2GXZ0_9PROT</name>
<sequence>NPYDQWGVELGKQLARDIAIGDVSVLDPATRDLIARLGLSPRRD</sequence>
<accession>A0A4S2GXZ0</accession>
<dbReference type="EMBL" id="SRXV01000100">
    <property type="protein sequence ID" value="TGY88027.1"/>
    <property type="molecule type" value="Genomic_DNA"/>
</dbReference>
<feature type="non-terminal residue" evidence="1">
    <location>
        <position position="1"/>
    </location>
</feature>
<comment type="caution">
    <text evidence="1">The sequence shown here is derived from an EMBL/GenBank/DDBJ whole genome shotgun (WGS) entry which is preliminary data.</text>
</comment>
<dbReference type="InterPro" id="IPR001672">
    <property type="entry name" value="G6P_Isomerase"/>
</dbReference>
<dbReference type="Gene3D" id="1.10.1390.10">
    <property type="match status" value="1"/>
</dbReference>
<protein>
    <recommendedName>
        <fullName evidence="3">Glucose-6-phosphate isomerase</fullName>
    </recommendedName>
</protein>